<dbReference type="InterPro" id="IPR036291">
    <property type="entry name" value="NAD(P)-bd_dom_sf"/>
</dbReference>
<dbReference type="EMBL" id="QNRH01000002">
    <property type="protein sequence ID" value="RBO97691.1"/>
    <property type="molecule type" value="Genomic_DNA"/>
</dbReference>
<dbReference type="SUPFAM" id="SSF51735">
    <property type="entry name" value="NAD(P)-binding Rossmann-fold domains"/>
    <property type="match status" value="1"/>
</dbReference>
<dbReference type="AlphaFoldDB" id="A0A366E5M2"/>
<name>A0A366E5M2_9HYPH</name>
<evidence type="ECO:0000313" key="4">
    <source>
        <dbReference type="EMBL" id="RBO97691.1"/>
    </source>
</evidence>
<feature type="domain" description="D-isomer specific 2-hydroxyacid dehydrogenase NAD-binding" evidence="3">
    <location>
        <begin position="109"/>
        <end position="287"/>
    </location>
</feature>
<keyword evidence="2" id="KW-0520">NAD</keyword>
<dbReference type="Proteomes" id="UP000252893">
    <property type="component" value="Unassembled WGS sequence"/>
</dbReference>
<protein>
    <submittedName>
        <fullName evidence="4">Glyoxylate/hydroxypyruvate reductase A</fullName>
    </submittedName>
</protein>
<dbReference type="Pfam" id="PF02826">
    <property type="entry name" value="2-Hacid_dh_C"/>
    <property type="match status" value="1"/>
</dbReference>
<dbReference type="RefSeq" id="WP_113943662.1">
    <property type="nucleotide sequence ID" value="NZ_JBHEEG010000002.1"/>
</dbReference>
<dbReference type="CDD" id="cd12164">
    <property type="entry name" value="GDH_like_2"/>
    <property type="match status" value="1"/>
</dbReference>
<dbReference type="SUPFAM" id="SSF52283">
    <property type="entry name" value="Formate/glycerate dehydrogenase catalytic domain-like"/>
    <property type="match status" value="1"/>
</dbReference>
<proteinExistence type="predicted"/>
<dbReference type="PANTHER" id="PTHR43333">
    <property type="entry name" value="2-HACID_DH_C DOMAIN-CONTAINING PROTEIN"/>
    <property type="match status" value="1"/>
</dbReference>
<dbReference type="OrthoDB" id="9787219at2"/>
<dbReference type="GO" id="GO:0051287">
    <property type="term" value="F:NAD binding"/>
    <property type="evidence" value="ECO:0007669"/>
    <property type="project" value="InterPro"/>
</dbReference>
<keyword evidence="1" id="KW-0560">Oxidoreductase</keyword>
<evidence type="ECO:0000313" key="5">
    <source>
        <dbReference type="Proteomes" id="UP000252893"/>
    </source>
</evidence>
<keyword evidence="4" id="KW-0670">Pyruvate</keyword>
<accession>A0A366E5M2</accession>
<reference evidence="4 5" key="1">
    <citation type="submission" date="2018-06" db="EMBL/GenBank/DDBJ databases">
        <title>Genomic Encyclopedia of Type Strains, Phase IV (KMG-IV): sequencing the most valuable type-strain genomes for metagenomic binning, comparative biology and taxonomic classification.</title>
        <authorList>
            <person name="Goeker M."/>
        </authorList>
    </citation>
    <scope>NUCLEOTIDE SEQUENCE [LARGE SCALE GENOMIC DNA]</scope>
    <source>
        <strain evidence="4 5">DSM 25619</strain>
    </source>
</reference>
<dbReference type="InterPro" id="IPR006140">
    <property type="entry name" value="D-isomer_DH_NAD-bd"/>
</dbReference>
<evidence type="ECO:0000256" key="1">
    <source>
        <dbReference type="ARBA" id="ARBA00023002"/>
    </source>
</evidence>
<dbReference type="GO" id="GO:0016491">
    <property type="term" value="F:oxidoreductase activity"/>
    <property type="evidence" value="ECO:0007669"/>
    <property type="project" value="UniProtKB-KW"/>
</dbReference>
<gene>
    <name evidence="4" type="ORF">DFR47_102480</name>
</gene>
<keyword evidence="5" id="KW-1185">Reference proteome</keyword>
<evidence type="ECO:0000259" key="3">
    <source>
        <dbReference type="Pfam" id="PF02826"/>
    </source>
</evidence>
<evidence type="ECO:0000256" key="2">
    <source>
        <dbReference type="ARBA" id="ARBA00023027"/>
    </source>
</evidence>
<sequence length="322" mass="35436">MSAATKNTGKIYFAATGWDPEIWMQAFAKYAPDREIVTEVKAGEEASIDYALVWKQKRGSLANLPNLKVIFSLGAGVDHVFHDDQVPNLPIVRTVSPDLTMRMTEYVVWQVLDHHRLGPQYRAQQLKKIWREDRRQPAANEVNVGIMGLGVLGRDAADKLKHLGFNVSGWSRRPQDVAGVTTYHGKDGLSDFLKQVDILVCLLPLTPDTKGILSMSVFGRMKEDGPLGAPILINAGRGGLQNEADIQAALERGLLSAASLDVFETEPLPEASPLWGNPKITITPHAAASSSANALTPEIVKMITDYERDGILTNLVDREKQY</sequence>
<dbReference type="PANTHER" id="PTHR43333:SF1">
    <property type="entry name" value="D-ISOMER SPECIFIC 2-HYDROXYACID DEHYDROGENASE NAD-BINDING DOMAIN-CONTAINING PROTEIN"/>
    <property type="match status" value="1"/>
</dbReference>
<organism evidence="4 5">
    <name type="scientific">Pseudochrobactrum asaccharolyticum</name>
    <dbReference type="NCBI Taxonomy" id="354351"/>
    <lineage>
        <taxon>Bacteria</taxon>
        <taxon>Pseudomonadati</taxon>
        <taxon>Pseudomonadota</taxon>
        <taxon>Alphaproteobacteria</taxon>
        <taxon>Hyphomicrobiales</taxon>
        <taxon>Brucellaceae</taxon>
        <taxon>Pseudochrobactrum</taxon>
    </lineage>
</organism>
<comment type="caution">
    <text evidence="4">The sequence shown here is derived from an EMBL/GenBank/DDBJ whole genome shotgun (WGS) entry which is preliminary data.</text>
</comment>
<dbReference type="Gene3D" id="3.40.50.720">
    <property type="entry name" value="NAD(P)-binding Rossmann-like Domain"/>
    <property type="match status" value="2"/>
</dbReference>